<keyword evidence="5" id="KW-1185">Reference proteome</keyword>
<dbReference type="SMART" id="SM00563">
    <property type="entry name" value="PlsC"/>
    <property type="match status" value="1"/>
</dbReference>
<organism evidence="4 5">
    <name type="scientific">Leptolyngbya boryana NIES-2135</name>
    <dbReference type="NCBI Taxonomy" id="1973484"/>
    <lineage>
        <taxon>Bacteria</taxon>
        <taxon>Bacillati</taxon>
        <taxon>Cyanobacteriota</taxon>
        <taxon>Cyanophyceae</taxon>
        <taxon>Leptolyngbyales</taxon>
        <taxon>Leptolyngbyaceae</taxon>
        <taxon>Leptolyngbya group</taxon>
        <taxon>Leptolyngbya</taxon>
    </lineage>
</organism>
<dbReference type="CDD" id="cd07989">
    <property type="entry name" value="LPLAT_AGPAT-like"/>
    <property type="match status" value="1"/>
</dbReference>
<reference evidence="4 5" key="1">
    <citation type="submission" date="2017-06" db="EMBL/GenBank/DDBJ databases">
        <title>Genome sequencing of cyanobaciteial culture collection at National Institute for Environmental Studies (NIES).</title>
        <authorList>
            <person name="Hirose Y."/>
            <person name="Shimura Y."/>
            <person name="Fujisawa T."/>
            <person name="Nakamura Y."/>
            <person name="Kawachi M."/>
        </authorList>
    </citation>
    <scope>NUCLEOTIDE SEQUENCE [LARGE SCALE GENOMIC DNA]</scope>
    <source>
        <strain evidence="4 5">NIES-2135</strain>
    </source>
</reference>
<protein>
    <submittedName>
        <fullName evidence="4">Phospholipid/glycerol acyltransferase</fullName>
    </submittedName>
</protein>
<dbReference type="AlphaFoldDB" id="A0A1Z4JLB0"/>
<dbReference type="InterPro" id="IPR002123">
    <property type="entry name" value="Plipid/glycerol_acylTrfase"/>
</dbReference>
<evidence type="ECO:0000256" key="2">
    <source>
        <dbReference type="ARBA" id="ARBA00023315"/>
    </source>
</evidence>
<keyword evidence="2 4" id="KW-0012">Acyltransferase</keyword>
<evidence type="ECO:0000313" key="5">
    <source>
        <dbReference type="Proteomes" id="UP000217895"/>
    </source>
</evidence>
<dbReference type="EMBL" id="AP018203">
    <property type="protein sequence ID" value="BAY57555.1"/>
    <property type="molecule type" value="Genomic_DNA"/>
</dbReference>
<gene>
    <name evidence="4" type="ORF">NIES2135_44210</name>
</gene>
<sequence>MSTTATVKPWLYWSLFPIHRTFLRLYFSSIEIQGRENLPQQGPCILASKHFSRWDPLVLSLLSQEPLRFMTNANQFTGIQGWAIERLGAFPVNLARPSVSSLRCAIELLQAKHKLVIFPEGGIVRDQPLREFKTGLARLVLQAEASGEIKVPILPIALFYSPTASAGAKASIRINPPLYINDYRQENDKQTARIFTQTLYSKILESLSN</sequence>
<evidence type="ECO:0000313" key="4">
    <source>
        <dbReference type="EMBL" id="BAY57555.1"/>
    </source>
</evidence>
<dbReference type="PANTHER" id="PTHR10434:SF11">
    <property type="entry name" value="1-ACYL-SN-GLYCEROL-3-PHOSPHATE ACYLTRANSFERASE"/>
    <property type="match status" value="1"/>
</dbReference>
<dbReference type="Pfam" id="PF01553">
    <property type="entry name" value="Acyltransferase"/>
    <property type="match status" value="1"/>
</dbReference>
<dbReference type="Proteomes" id="UP000217895">
    <property type="component" value="Chromosome"/>
</dbReference>
<evidence type="ECO:0000259" key="3">
    <source>
        <dbReference type="SMART" id="SM00563"/>
    </source>
</evidence>
<proteinExistence type="predicted"/>
<keyword evidence="1 4" id="KW-0808">Transferase</keyword>
<name>A0A1Z4JLB0_LEPBY</name>
<dbReference type="PANTHER" id="PTHR10434">
    <property type="entry name" value="1-ACYL-SN-GLYCEROL-3-PHOSPHATE ACYLTRANSFERASE"/>
    <property type="match status" value="1"/>
</dbReference>
<feature type="domain" description="Phospholipid/glycerol acyltransferase" evidence="3">
    <location>
        <begin position="44"/>
        <end position="161"/>
    </location>
</feature>
<evidence type="ECO:0000256" key="1">
    <source>
        <dbReference type="ARBA" id="ARBA00022679"/>
    </source>
</evidence>
<accession>A0A1Z4JLB0</accession>
<dbReference type="SUPFAM" id="SSF69593">
    <property type="entry name" value="Glycerol-3-phosphate (1)-acyltransferase"/>
    <property type="match status" value="1"/>
</dbReference>
<dbReference type="GO" id="GO:0003841">
    <property type="term" value="F:1-acylglycerol-3-phosphate O-acyltransferase activity"/>
    <property type="evidence" value="ECO:0007669"/>
    <property type="project" value="TreeGrafter"/>
</dbReference>
<dbReference type="GO" id="GO:0006654">
    <property type="term" value="P:phosphatidic acid biosynthetic process"/>
    <property type="evidence" value="ECO:0007669"/>
    <property type="project" value="TreeGrafter"/>
</dbReference>